<proteinExistence type="predicted"/>
<gene>
    <name evidence="4" type="ORF">KVG95_05060</name>
</gene>
<feature type="transmembrane region" description="Helical" evidence="3">
    <location>
        <begin position="954"/>
        <end position="974"/>
    </location>
</feature>
<keyword evidence="2 3" id="KW-1133">Transmembrane helix</keyword>
<evidence type="ECO:0000256" key="2">
    <source>
        <dbReference type="ARBA" id="ARBA00022989"/>
    </source>
</evidence>
<feature type="transmembrane region" description="Helical" evidence="3">
    <location>
        <begin position="529"/>
        <end position="548"/>
    </location>
</feature>
<keyword evidence="3" id="KW-0472">Membrane</keyword>
<evidence type="ECO:0000313" key="5">
    <source>
        <dbReference type="Proteomes" id="UP000886900"/>
    </source>
</evidence>
<feature type="transmembrane region" description="Helical" evidence="3">
    <location>
        <begin position="360"/>
        <end position="381"/>
    </location>
</feature>
<name>A0ABS6PQF5_9PSED</name>
<keyword evidence="5" id="KW-1185">Reference proteome</keyword>
<dbReference type="RefSeq" id="WP_217854751.1">
    <property type="nucleotide sequence ID" value="NZ_JAHSTV010000002.1"/>
</dbReference>
<feature type="transmembrane region" description="Helical" evidence="3">
    <location>
        <begin position="908"/>
        <end position="933"/>
    </location>
</feature>
<feature type="transmembrane region" description="Helical" evidence="3">
    <location>
        <begin position="431"/>
        <end position="456"/>
    </location>
</feature>
<protein>
    <submittedName>
        <fullName evidence="4">Efflux RND transporter permease subunit</fullName>
    </submittedName>
</protein>
<dbReference type="InterPro" id="IPR001036">
    <property type="entry name" value="Acrflvin-R"/>
</dbReference>
<feature type="transmembrane region" description="Helical" evidence="3">
    <location>
        <begin position="12"/>
        <end position="32"/>
    </location>
</feature>
<organism evidence="4 5">
    <name type="scientific">Pseudomonas farris</name>
    <dbReference type="NCBI Taxonomy" id="2841207"/>
    <lineage>
        <taxon>Bacteria</taxon>
        <taxon>Pseudomonadati</taxon>
        <taxon>Pseudomonadota</taxon>
        <taxon>Gammaproteobacteria</taxon>
        <taxon>Pseudomonadales</taxon>
        <taxon>Pseudomonadaceae</taxon>
        <taxon>Pseudomonas</taxon>
    </lineage>
</organism>
<dbReference type="PANTHER" id="PTHR32063">
    <property type="match status" value="1"/>
</dbReference>
<sequence>MNLSGPFIKRPVATMLLSLAIILLGGVSFGLLPVSPLPQMDFPVIVVQASLPGASPEVMASTVATPLERSFGAIAGVNTMSSRSSQGSTRVILQFDLDRDINGAAREVQAAINASRNLLPSGMRSMPTYKKVNPSQAPIMVLSLTSDVLEKGQLYDLASTILSQSLSQVQGVGEVQIGGSSLPAVRIELEPQALNQYGVALDDVRNTIANANVRRPKGSVEDGQRLWQVQANDQLEKAKDYESLIIHYADGAALRLKDVAKVSDGVEDRYNSGFFNDDAAVLLVINRQAGANIIETVNEIKAQLPALQAVLPASVKLNLAMDRSPVIKATLHEAEMTLLIAVALVILVVFLFLGNFRASLIPTLAVPVSLVGTFAVMYLYGFSLNNLSLMALILATGLVVDDAIVVLENISRHIDKGVPPMKAAYLGAEEVGFTLLSMNVSLVAVFLSILFMGGIIESLFREFSITLAAAIVVSLLVSLTLTPMLCARWLKPHTPGQENRLQRWSQRTNEWMVGKYASSLDWVLRHRRLTLLSLIVTIGVNIALYVVVPKTFLPQQDTGQLIGFVRGDDGLSFSVMQPKMEIFRRAVLKDEAVQSVAGFIGGNNGTNNAFMLVRLKPIKERNLSAQKVIERLRKEMPKVPGAQLMLMADQDLQFGGGREQTTSQYSYILQSGDLGALREWYPKVVTALKALPELTAIDAREGRGAQQVTLIVDRDQAKRLGVDMDMVTAVLNNAYSQRQISTIYDSLNQYQVVMEVNPKYAQDPITLKQVQVITADGARIPLSTIAHYENSLEDDRVSHEGQFASESIAFDMAEGVTVEQGSAAIERAIAKVGLPEDVIAKMAGTTDAFAATQKSQPWMILGALVAVYLVLGVLYESYIHPLTILSTLPSAGVGALLSIYVLGGEFSLISLLGLFLLIGVVKKNAILMIDLALQLERHQGLEPLESIRSACLQRLRPILMTTLAAILGALPLLLSRAEGAEMRQPLGLTIIGGLVFSQVLTLYTTPVVYLYLDNLRHRFNRWRGVRTDAALETPL</sequence>
<evidence type="ECO:0000256" key="1">
    <source>
        <dbReference type="ARBA" id="ARBA00022692"/>
    </source>
</evidence>
<feature type="transmembrane region" description="Helical" evidence="3">
    <location>
        <begin position="858"/>
        <end position="875"/>
    </location>
</feature>
<feature type="transmembrane region" description="Helical" evidence="3">
    <location>
        <begin position="986"/>
        <end position="1012"/>
    </location>
</feature>
<feature type="transmembrane region" description="Helical" evidence="3">
    <location>
        <begin position="336"/>
        <end position="353"/>
    </location>
</feature>
<dbReference type="EMBL" id="JAHSTV010000002">
    <property type="protein sequence ID" value="MBV4462702.1"/>
    <property type="molecule type" value="Genomic_DNA"/>
</dbReference>
<accession>A0ABS6PQF5</accession>
<dbReference type="Proteomes" id="UP000886900">
    <property type="component" value="Unassembled WGS sequence"/>
</dbReference>
<dbReference type="PANTHER" id="PTHR32063:SF34">
    <property type="entry name" value="MULTIDRUG RESISTANCE PROTEIN MDTC"/>
    <property type="match status" value="1"/>
</dbReference>
<evidence type="ECO:0000256" key="3">
    <source>
        <dbReference type="SAM" id="Phobius"/>
    </source>
</evidence>
<feature type="transmembrane region" description="Helical" evidence="3">
    <location>
        <begin position="468"/>
        <end position="490"/>
    </location>
</feature>
<dbReference type="Pfam" id="PF00873">
    <property type="entry name" value="ACR_tran"/>
    <property type="match status" value="1"/>
</dbReference>
<reference evidence="4" key="1">
    <citation type="submission" date="2021-06" db="EMBL/GenBank/DDBJ databases">
        <title>Updating the genus Pseudomonas: Description of 43 new species and partition of the Pseudomonas putida group.</title>
        <authorList>
            <person name="Girard L."/>
            <person name="Lood C."/>
            <person name="Vandamme P."/>
            <person name="Rokni-Zadeh H."/>
            <person name="Van Noort V."/>
            <person name="Hofte M."/>
            <person name="Lavigne R."/>
            <person name="De Mot R."/>
        </authorList>
    </citation>
    <scope>NUCLEOTIDE SEQUENCE</scope>
    <source>
        <strain evidence="4">SWRI79</strain>
    </source>
</reference>
<evidence type="ECO:0000313" key="4">
    <source>
        <dbReference type="EMBL" id="MBV4462702.1"/>
    </source>
</evidence>
<comment type="caution">
    <text evidence="4">The sequence shown here is derived from an EMBL/GenBank/DDBJ whole genome shotgun (WGS) entry which is preliminary data.</text>
</comment>
<keyword evidence="1 3" id="KW-0812">Transmembrane</keyword>